<organism evidence="1 2">
    <name type="scientific">Actinomarinicola tropica</name>
    <dbReference type="NCBI Taxonomy" id="2789776"/>
    <lineage>
        <taxon>Bacteria</taxon>
        <taxon>Bacillati</taxon>
        <taxon>Actinomycetota</taxon>
        <taxon>Acidimicrobiia</taxon>
        <taxon>Acidimicrobiales</taxon>
        <taxon>Iamiaceae</taxon>
        <taxon>Actinomarinicola</taxon>
    </lineage>
</organism>
<accession>A0A5Q2RJ10</accession>
<evidence type="ECO:0000313" key="1">
    <source>
        <dbReference type="EMBL" id="QGG94376.1"/>
    </source>
</evidence>
<reference evidence="1 2" key="1">
    <citation type="submission" date="2019-11" db="EMBL/GenBank/DDBJ databases">
        <authorList>
            <person name="He Y."/>
        </authorList>
    </citation>
    <scope>NUCLEOTIDE SEQUENCE [LARGE SCALE GENOMIC DNA]</scope>
    <source>
        <strain evidence="1 2">SCSIO 58843</strain>
    </source>
</reference>
<gene>
    <name evidence="1" type="ORF">GH723_04245</name>
</gene>
<evidence type="ECO:0000313" key="2">
    <source>
        <dbReference type="Proteomes" id="UP000334019"/>
    </source>
</evidence>
<proteinExistence type="predicted"/>
<dbReference type="AlphaFoldDB" id="A0A5Q2RJ10"/>
<sequence length="125" mass="13999">MAREAEVHFHREMLNAVETMKQDIGYNPTRFVQMLADQGGAEATLRLLRRGNGSDGFTTLWEAGRLALTAEATALLPWYKTLFDLATRAEARRRLSDHGFDVDAFIERRVAHPPGWAASDLESPA</sequence>
<dbReference type="Proteomes" id="UP000334019">
    <property type="component" value="Chromosome"/>
</dbReference>
<keyword evidence="2" id="KW-1185">Reference proteome</keyword>
<name>A0A5Q2RJ10_9ACTN</name>
<protein>
    <submittedName>
        <fullName evidence="1">Uncharacterized protein</fullName>
    </submittedName>
</protein>
<dbReference type="EMBL" id="CP045851">
    <property type="protein sequence ID" value="QGG94376.1"/>
    <property type="molecule type" value="Genomic_DNA"/>
</dbReference>
<dbReference type="RefSeq" id="WP_153758482.1">
    <property type="nucleotide sequence ID" value="NZ_CP045851.1"/>
</dbReference>
<dbReference type="KEGG" id="atq:GH723_04245"/>